<comment type="subunit">
    <text evidence="9">The complex comprises the extracytoplasmic solute receptor protein and the two transmembrane proteins.</text>
</comment>
<name>A0A2K9LVL7_9GAMM</name>
<dbReference type="GO" id="GO:0022857">
    <property type="term" value="F:transmembrane transporter activity"/>
    <property type="evidence" value="ECO:0007669"/>
    <property type="project" value="UniProtKB-UniRule"/>
</dbReference>
<evidence type="ECO:0000256" key="1">
    <source>
        <dbReference type="ARBA" id="ARBA00004429"/>
    </source>
</evidence>
<feature type="transmembrane region" description="Helical" evidence="9">
    <location>
        <begin position="98"/>
        <end position="121"/>
    </location>
</feature>
<proteinExistence type="inferred from homology"/>
<keyword evidence="3" id="KW-1003">Cell membrane</keyword>
<dbReference type="OrthoDB" id="9795655at2"/>
<sequence length="186" mass="20356">MTTIIAYLDKVSDALGRLLATASIAIMAVTFLVVVMRYGFSASGLTLAGFSISAIALQESVMYLHSILFMLASAYTLKHNGHVRVDVLYRRFSPKGKAWVDLLGTLFLLFPMCGFILFASLDFVSFSWQIQERSGEAEGLPYVYVLKSLIPAMSGLLLIQGLMEVLRNIGILTGNIAPQPQESNVV</sequence>
<evidence type="ECO:0000256" key="8">
    <source>
        <dbReference type="ARBA" id="ARBA00038436"/>
    </source>
</evidence>
<evidence type="ECO:0000256" key="5">
    <source>
        <dbReference type="ARBA" id="ARBA00022692"/>
    </source>
</evidence>
<dbReference type="PANTHER" id="PTHR35011:SF4">
    <property type="entry name" value="SLL1102 PROTEIN"/>
    <property type="match status" value="1"/>
</dbReference>
<feature type="transmembrane region" description="Helical" evidence="9">
    <location>
        <begin position="141"/>
        <end position="159"/>
    </location>
</feature>
<dbReference type="EMBL" id="CP022684">
    <property type="protein sequence ID" value="AUM14934.1"/>
    <property type="molecule type" value="Genomic_DNA"/>
</dbReference>
<evidence type="ECO:0000313" key="11">
    <source>
        <dbReference type="EMBL" id="AUM14934.1"/>
    </source>
</evidence>
<accession>A0A2K9LVL7</accession>
<dbReference type="InterPro" id="IPR007387">
    <property type="entry name" value="TRAP_DctQ"/>
</dbReference>
<keyword evidence="2 9" id="KW-0813">Transport</keyword>
<comment type="similarity">
    <text evidence="8 9">Belongs to the TRAP transporter small permease family.</text>
</comment>
<dbReference type="AlphaFoldDB" id="A0A2K9LVL7"/>
<reference evidence="12" key="1">
    <citation type="submission" date="2017-08" db="EMBL/GenBank/DDBJ databases">
        <title>Direct submision.</title>
        <authorList>
            <person name="Kim S.-J."/>
            <person name="Rhee S.-K."/>
        </authorList>
    </citation>
    <scope>NUCLEOTIDE SEQUENCE [LARGE SCALE GENOMIC DNA]</scope>
    <source>
        <strain evidence="12">GI5</strain>
    </source>
</reference>
<evidence type="ECO:0000259" key="10">
    <source>
        <dbReference type="Pfam" id="PF04290"/>
    </source>
</evidence>
<dbReference type="KEGG" id="kak:Kalk_12545"/>
<keyword evidence="5 9" id="KW-0812">Transmembrane</keyword>
<evidence type="ECO:0000256" key="2">
    <source>
        <dbReference type="ARBA" id="ARBA00022448"/>
    </source>
</evidence>
<gene>
    <name evidence="11" type="ORF">Kalk_12545</name>
</gene>
<keyword evidence="7 9" id="KW-0472">Membrane</keyword>
<evidence type="ECO:0000256" key="4">
    <source>
        <dbReference type="ARBA" id="ARBA00022519"/>
    </source>
</evidence>
<comment type="subcellular location">
    <subcellularLocation>
        <location evidence="1 9">Cell inner membrane</location>
        <topology evidence="1 9">Multi-pass membrane protein</topology>
    </subcellularLocation>
</comment>
<dbReference type="RefSeq" id="WP_101896304.1">
    <property type="nucleotide sequence ID" value="NZ_CP022684.1"/>
</dbReference>
<feature type="transmembrane region" description="Helical" evidence="9">
    <location>
        <begin position="60"/>
        <end position="77"/>
    </location>
</feature>
<evidence type="ECO:0000256" key="7">
    <source>
        <dbReference type="ARBA" id="ARBA00023136"/>
    </source>
</evidence>
<keyword evidence="12" id="KW-1185">Reference proteome</keyword>
<dbReference type="PANTHER" id="PTHR35011">
    <property type="entry name" value="2,3-DIKETO-L-GULONATE TRAP TRANSPORTER SMALL PERMEASE PROTEIN YIAM"/>
    <property type="match status" value="1"/>
</dbReference>
<feature type="transmembrane region" description="Helical" evidence="9">
    <location>
        <begin position="18"/>
        <end position="40"/>
    </location>
</feature>
<dbReference type="GO" id="GO:0005886">
    <property type="term" value="C:plasma membrane"/>
    <property type="evidence" value="ECO:0007669"/>
    <property type="project" value="UniProtKB-SubCell"/>
</dbReference>
<evidence type="ECO:0000313" key="12">
    <source>
        <dbReference type="Proteomes" id="UP000235116"/>
    </source>
</evidence>
<evidence type="ECO:0000256" key="9">
    <source>
        <dbReference type="RuleBase" id="RU369079"/>
    </source>
</evidence>
<dbReference type="Pfam" id="PF04290">
    <property type="entry name" value="DctQ"/>
    <property type="match status" value="1"/>
</dbReference>
<evidence type="ECO:0000256" key="3">
    <source>
        <dbReference type="ARBA" id="ARBA00022475"/>
    </source>
</evidence>
<dbReference type="Proteomes" id="UP000235116">
    <property type="component" value="Chromosome"/>
</dbReference>
<feature type="domain" description="Tripartite ATP-independent periplasmic transporters DctQ component" evidence="10">
    <location>
        <begin position="26"/>
        <end position="168"/>
    </location>
</feature>
<protein>
    <recommendedName>
        <fullName evidence="9">TRAP transporter small permease protein</fullName>
    </recommendedName>
</protein>
<dbReference type="InterPro" id="IPR055348">
    <property type="entry name" value="DctQ"/>
</dbReference>
<keyword evidence="6 9" id="KW-1133">Transmembrane helix</keyword>
<evidence type="ECO:0000256" key="6">
    <source>
        <dbReference type="ARBA" id="ARBA00022989"/>
    </source>
</evidence>
<organism evidence="11 12">
    <name type="scientific">Ketobacter alkanivorans</name>
    <dbReference type="NCBI Taxonomy" id="1917421"/>
    <lineage>
        <taxon>Bacteria</taxon>
        <taxon>Pseudomonadati</taxon>
        <taxon>Pseudomonadota</taxon>
        <taxon>Gammaproteobacteria</taxon>
        <taxon>Pseudomonadales</taxon>
        <taxon>Ketobacteraceae</taxon>
        <taxon>Ketobacter</taxon>
    </lineage>
</organism>
<keyword evidence="4 9" id="KW-0997">Cell inner membrane</keyword>
<comment type="function">
    <text evidence="9">Part of the tripartite ATP-independent periplasmic (TRAP) transport system.</text>
</comment>